<evidence type="ECO:0000256" key="2">
    <source>
        <dbReference type="ARBA" id="ARBA00023082"/>
    </source>
</evidence>
<dbReference type="InterPro" id="IPR000943">
    <property type="entry name" value="RNA_pol_sigma70"/>
</dbReference>
<proteinExistence type="predicted"/>
<dbReference type="GO" id="GO:0016987">
    <property type="term" value="F:sigma factor activity"/>
    <property type="evidence" value="ECO:0007669"/>
    <property type="project" value="UniProtKB-KW"/>
</dbReference>
<dbReference type="InterPro" id="IPR050239">
    <property type="entry name" value="Sigma-70_RNA_pol_init_factors"/>
</dbReference>
<name>A0A6J6CWD1_9ZZZZ</name>
<dbReference type="Gene3D" id="1.10.10.10">
    <property type="entry name" value="Winged helix-like DNA-binding domain superfamily/Winged helix DNA-binding domain"/>
    <property type="match status" value="2"/>
</dbReference>
<organism evidence="8">
    <name type="scientific">freshwater metagenome</name>
    <dbReference type="NCBI Taxonomy" id="449393"/>
    <lineage>
        <taxon>unclassified sequences</taxon>
        <taxon>metagenomes</taxon>
        <taxon>ecological metagenomes</taxon>
    </lineage>
</organism>
<dbReference type="PANTHER" id="PTHR30603:SF47">
    <property type="entry name" value="RNA POLYMERASE SIGMA FACTOR SIGD, CHLOROPLASTIC"/>
    <property type="match status" value="1"/>
</dbReference>
<dbReference type="PROSITE" id="PS00715">
    <property type="entry name" value="SIGMA70_1"/>
    <property type="match status" value="1"/>
</dbReference>
<evidence type="ECO:0000313" key="8">
    <source>
        <dbReference type="EMBL" id="CAB4555475.1"/>
    </source>
</evidence>
<accession>A0A6J6CWD1</accession>
<dbReference type="AlphaFoldDB" id="A0A6J6CWD1"/>
<evidence type="ECO:0000259" key="7">
    <source>
        <dbReference type="PROSITE" id="PS00716"/>
    </source>
</evidence>
<dbReference type="NCBIfam" id="TIGR02937">
    <property type="entry name" value="sigma70-ECF"/>
    <property type="match status" value="1"/>
</dbReference>
<keyword evidence="2" id="KW-0731">Sigma factor</keyword>
<evidence type="ECO:0000259" key="6">
    <source>
        <dbReference type="PROSITE" id="PS00715"/>
    </source>
</evidence>
<dbReference type="InterPro" id="IPR007627">
    <property type="entry name" value="RNA_pol_sigma70_r2"/>
</dbReference>
<feature type="domain" description="RNA polymerase sigma-70" evidence="7">
    <location>
        <begin position="185"/>
        <end position="211"/>
    </location>
</feature>
<dbReference type="InterPro" id="IPR013325">
    <property type="entry name" value="RNA_pol_sigma_r2"/>
</dbReference>
<feature type="domain" description="RNA polymerase sigma-70" evidence="6">
    <location>
        <begin position="17"/>
        <end position="30"/>
    </location>
</feature>
<evidence type="ECO:0000256" key="3">
    <source>
        <dbReference type="ARBA" id="ARBA00023125"/>
    </source>
</evidence>
<keyword evidence="3" id="KW-0238">DNA-binding</keyword>
<evidence type="ECO:0000256" key="5">
    <source>
        <dbReference type="SAM" id="Coils"/>
    </source>
</evidence>
<dbReference type="InterPro" id="IPR036388">
    <property type="entry name" value="WH-like_DNA-bd_sf"/>
</dbReference>
<reference evidence="8" key="1">
    <citation type="submission" date="2020-05" db="EMBL/GenBank/DDBJ databases">
        <authorList>
            <person name="Chiriac C."/>
            <person name="Salcher M."/>
            <person name="Ghai R."/>
            <person name="Kavagutti S V."/>
        </authorList>
    </citation>
    <scope>NUCLEOTIDE SEQUENCE</scope>
</reference>
<dbReference type="SUPFAM" id="SSF88946">
    <property type="entry name" value="Sigma2 domain of RNA polymerase sigma factors"/>
    <property type="match status" value="1"/>
</dbReference>
<keyword evidence="5" id="KW-0175">Coiled coil</keyword>
<dbReference type="InterPro" id="IPR013324">
    <property type="entry name" value="RNA_pol_sigma_r3/r4-like"/>
</dbReference>
<dbReference type="PIRSF" id="PIRSF000770">
    <property type="entry name" value="RNA_pol_sigma-SigE/K"/>
    <property type="match status" value="1"/>
</dbReference>
<keyword evidence="4" id="KW-0804">Transcription</keyword>
<dbReference type="PROSITE" id="PS00716">
    <property type="entry name" value="SIGMA70_2"/>
    <property type="match status" value="1"/>
</dbReference>
<dbReference type="InterPro" id="IPR014284">
    <property type="entry name" value="RNA_pol_sigma-70_dom"/>
</dbReference>
<feature type="coiled-coil region" evidence="5">
    <location>
        <begin position="148"/>
        <end position="175"/>
    </location>
</feature>
<dbReference type="PANTHER" id="PTHR30603">
    <property type="entry name" value="RNA POLYMERASE SIGMA FACTOR RPO"/>
    <property type="match status" value="1"/>
</dbReference>
<evidence type="ECO:0000256" key="1">
    <source>
        <dbReference type="ARBA" id="ARBA00023015"/>
    </source>
</evidence>
<dbReference type="InterPro" id="IPR007624">
    <property type="entry name" value="RNA_pol_sigma70_r3"/>
</dbReference>
<dbReference type="CDD" id="cd06171">
    <property type="entry name" value="Sigma70_r4"/>
    <property type="match status" value="1"/>
</dbReference>
<evidence type="ECO:0000256" key="4">
    <source>
        <dbReference type="ARBA" id="ARBA00023163"/>
    </source>
</evidence>
<dbReference type="EMBL" id="CAEZSL010000241">
    <property type="protein sequence ID" value="CAB4555475.1"/>
    <property type="molecule type" value="Genomic_DNA"/>
</dbReference>
<protein>
    <submittedName>
        <fullName evidence="8">Unannotated protein</fullName>
    </submittedName>
</protein>
<dbReference type="SUPFAM" id="SSF88659">
    <property type="entry name" value="Sigma3 and sigma4 domains of RNA polymerase sigma factors"/>
    <property type="match status" value="2"/>
</dbReference>
<dbReference type="GO" id="GO:0003677">
    <property type="term" value="F:DNA binding"/>
    <property type="evidence" value="ECO:0007669"/>
    <property type="project" value="UniProtKB-KW"/>
</dbReference>
<dbReference type="Gene3D" id="1.10.601.10">
    <property type="entry name" value="RNA Polymerase Primary Sigma Factor"/>
    <property type="match status" value="1"/>
</dbReference>
<dbReference type="Pfam" id="PF04539">
    <property type="entry name" value="Sigma70_r3"/>
    <property type="match status" value="1"/>
</dbReference>
<sequence length="230" mass="25700">MVSVARRYEGAGLGLLDLVQEGNLGLMRAVEGFDHEKGFKFSTYATWWIRQSIGRALADSSRTIRVPSHVREVYSLIDQSTDKLAAQLERQPTVEEIAELSGVSVERVALVHQHRRPLVSLSTPLDSDGDSELGDLIADDAAISPYESAAAALERRALVDQLRRLEEREEQVLRSRFGIDDHPMTLAEIGEKMGITRERVRQIEARALGKLRHPSVSRLWHEGQRAADAV</sequence>
<dbReference type="Pfam" id="PF04542">
    <property type="entry name" value="Sigma70_r2"/>
    <property type="match status" value="1"/>
</dbReference>
<gene>
    <name evidence="8" type="ORF">UFOPK1421_01560</name>
</gene>
<dbReference type="GO" id="GO:0006352">
    <property type="term" value="P:DNA-templated transcription initiation"/>
    <property type="evidence" value="ECO:0007669"/>
    <property type="project" value="InterPro"/>
</dbReference>
<dbReference type="PRINTS" id="PR00046">
    <property type="entry name" value="SIGMA70FCT"/>
</dbReference>
<keyword evidence="1" id="KW-0805">Transcription regulation</keyword>
<dbReference type="Pfam" id="PF04545">
    <property type="entry name" value="Sigma70_r4"/>
    <property type="match status" value="1"/>
</dbReference>
<dbReference type="InterPro" id="IPR007630">
    <property type="entry name" value="RNA_pol_sigma70_r4"/>
</dbReference>